<feature type="compositionally biased region" description="Acidic residues" evidence="1">
    <location>
        <begin position="161"/>
        <end position="173"/>
    </location>
</feature>
<dbReference type="CDD" id="cd00303">
    <property type="entry name" value="retropepsin_like"/>
    <property type="match status" value="1"/>
</dbReference>
<feature type="region of interest" description="Disordered" evidence="1">
    <location>
        <begin position="144"/>
        <end position="173"/>
    </location>
</feature>
<evidence type="ECO:0000313" key="2">
    <source>
        <dbReference type="EMBL" id="RAK81893.1"/>
    </source>
</evidence>
<evidence type="ECO:0000313" key="3">
    <source>
        <dbReference type="Proteomes" id="UP000249789"/>
    </source>
</evidence>
<dbReference type="Gene3D" id="2.40.70.10">
    <property type="entry name" value="Acid Proteases"/>
    <property type="match status" value="1"/>
</dbReference>
<evidence type="ECO:0000256" key="1">
    <source>
        <dbReference type="SAM" id="MobiDB-lite"/>
    </source>
</evidence>
<reference evidence="2 3" key="1">
    <citation type="submission" date="2018-02" db="EMBL/GenBank/DDBJ databases">
        <title>The genomes of Aspergillus section Nigri reveals drivers in fungal speciation.</title>
        <authorList>
            <consortium name="DOE Joint Genome Institute"/>
            <person name="Vesth T.C."/>
            <person name="Nybo J."/>
            <person name="Theobald S."/>
            <person name="Brandl J."/>
            <person name="Frisvad J.C."/>
            <person name="Nielsen K.F."/>
            <person name="Lyhne E.K."/>
            <person name="Kogle M.E."/>
            <person name="Kuo A."/>
            <person name="Riley R."/>
            <person name="Clum A."/>
            <person name="Nolan M."/>
            <person name="Lipzen A."/>
            <person name="Salamov A."/>
            <person name="Henrissat B."/>
            <person name="Wiebenga A."/>
            <person name="De vries R.P."/>
            <person name="Grigoriev I.V."/>
            <person name="Mortensen U.H."/>
            <person name="Andersen M.R."/>
            <person name="Baker S.E."/>
        </authorList>
    </citation>
    <scope>NUCLEOTIDE SEQUENCE [LARGE SCALE GENOMIC DNA]</scope>
    <source>
        <strain evidence="2 3">CBS 313.89</strain>
    </source>
</reference>
<sequence>MVKGRRRWRRPWAFFRSIFQSLPHWGPRASANKPLDPPSSTHAPTSHGLGIALPSTVIENMGEAIVAAAGVDSSVASGTPSPTVTVHYTCAENNAVPACRIDHTSSQSTQKAMSEIQGPLSVGNAHLESSERSEKEIIIPLPLPLEPIPAQGGPEAPEVSSGDDDDDDDDDDDFFTPTATVVTADPNITIEVLAALDSQARASIMKKSIQEQAKLILEPCNLVLLPLGSTLNNYKISVLGIVRDVDWYFAATAHTYTTDFYVVDIEEFDVVIGQPTIKQYGLLRKHTEIPRRVLRRL</sequence>
<dbReference type="InterPro" id="IPR021109">
    <property type="entry name" value="Peptidase_aspartic_dom_sf"/>
</dbReference>
<dbReference type="OrthoDB" id="4493271at2759"/>
<dbReference type="RefSeq" id="XP_040805903.1">
    <property type="nucleotide sequence ID" value="XM_040943787.1"/>
</dbReference>
<dbReference type="GeneID" id="63861120"/>
<dbReference type="EMBL" id="KZ824624">
    <property type="protein sequence ID" value="RAK81893.1"/>
    <property type="molecule type" value="Genomic_DNA"/>
</dbReference>
<dbReference type="Proteomes" id="UP000249789">
    <property type="component" value="Unassembled WGS sequence"/>
</dbReference>
<organism evidence="2 3">
    <name type="scientific">Aspergillus fijiensis CBS 313.89</name>
    <dbReference type="NCBI Taxonomy" id="1448319"/>
    <lineage>
        <taxon>Eukaryota</taxon>
        <taxon>Fungi</taxon>
        <taxon>Dikarya</taxon>
        <taxon>Ascomycota</taxon>
        <taxon>Pezizomycotina</taxon>
        <taxon>Eurotiomycetes</taxon>
        <taxon>Eurotiomycetidae</taxon>
        <taxon>Eurotiales</taxon>
        <taxon>Aspergillaceae</taxon>
        <taxon>Aspergillus</taxon>
    </lineage>
</organism>
<keyword evidence="3" id="KW-1185">Reference proteome</keyword>
<dbReference type="AlphaFoldDB" id="A0A8G1S0T9"/>
<protein>
    <submittedName>
        <fullName evidence="2">Uncharacterized protein</fullName>
    </submittedName>
</protein>
<name>A0A8G1S0T9_9EURO</name>
<accession>A0A8G1S0T9</accession>
<dbReference type="VEuPathDB" id="FungiDB:BO72DRAFT_444371"/>
<feature type="region of interest" description="Disordered" evidence="1">
    <location>
        <begin position="29"/>
        <end position="48"/>
    </location>
</feature>
<gene>
    <name evidence="2" type="ORF">BO72DRAFT_444371</name>
</gene>
<proteinExistence type="predicted"/>